<accession>A0A8J5R022</accession>
<gene>
    <name evidence="1" type="ORF">GUJ93_ZPchr0008g12179</name>
</gene>
<dbReference type="AlphaFoldDB" id="A0A8J5R022"/>
<dbReference type="EMBL" id="JAAALK010000290">
    <property type="protein sequence ID" value="KAG8047780.1"/>
    <property type="molecule type" value="Genomic_DNA"/>
</dbReference>
<reference evidence="1" key="1">
    <citation type="journal article" date="2021" name="bioRxiv">
        <title>Whole Genome Assembly and Annotation of Northern Wild Rice, Zizania palustris L., Supports a Whole Genome Duplication in the Zizania Genus.</title>
        <authorList>
            <person name="Haas M."/>
            <person name="Kono T."/>
            <person name="Macchietto M."/>
            <person name="Millas R."/>
            <person name="McGilp L."/>
            <person name="Shao M."/>
            <person name="Duquette J."/>
            <person name="Hirsch C.N."/>
            <person name="Kimball J."/>
        </authorList>
    </citation>
    <scope>NUCLEOTIDE SEQUENCE</scope>
    <source>
        <tissue evidence="1">Fresh leaf tissue</tissue>
    </source>
</reference>
<proteinExistence type="predicted"/>
<protein>
    <submittedName>
        <fullName evidence="1">Uncharacterized protein</fullName>
    </submittedName>
</protein>
<evidence type="ECO:0000313" key="2">
    <source>
        <dbReference type="Proteomes" id="UP000729402"/>
    </source>
</evidence>
<organism evidence="1 2">
    <name type="scientific">Zizania palustris</name>
    <name type="common">Northern wild rice</name>
    <dbReference type="NCBI Taxonomy" id="103762"/>
    <lineage>
        <taxon>Eukaryota</taxon>
        <taxon>Viridiplantae</taxon>
        <taxon>Streptophyta</taxon>
        <taxon>Embryophyta</taxon>
        <taxon>Tracheophyta</taxon>
        <taxon>Spermatophyta</taxon>
        <taxon>Magnoliopsida</taxon>
        <taxon>Liliopsida</taxon>
        <taxon>Poales</taxon>
        <taxon>Poaceae</taxon>
        <taxon>BOP clade</taxon>
        <taxon>Oryzoideae</taxon>
        <taxon>Oryzeae</taxon>
        <taxon>Zizaniinae</taxon>
        <taxon>Zizania</taxon>
    </lineage>
</organism>
<evidence type="ECO:0000313" key="1">
    <source>
        <dbReference type="EMBL" id="KAG8047780.1"/>
    </source>
</evidence>
<sequence length="91" mass="9533">MTVISDPGVGVVSDTGFVVVVALPTPNVGWVELVSSDAVGMGIVVVLLNTNSRHAMSDTGTIALNYDAVEEPEYYPEVPPSPFTEQGKSPN</sequence>
<keyword evidence="2" id="KW-1185">Reference proteome</keyword>
<name>A0A8J5R022_ZIZPA</name>
<dbReference type="Proteomes" id="UP000729402">
    <property type="component" value="Unassembled WGS sequence"/>
</dbReference>
<reference evidence="1" key="2">
    <citation type="submission" date="2021-02" db="EMBL/GenBank/DDBJ databases">
        <authorList>
            <person name="Kimball J.A."/>
            <person name="Haas M.W."/>
            <person name="Macchietto M."/>
            <person name="Kono T."/>
            <person name="Duquette J."/>
            <person name="Shao M."/>
        </authorList>
    </citation>
    <scope>NUCLEOTIDE SEQUENCE</scope>
    <source>
        <tissue evidence="1">Fresh leaf tissue</tissue>
    </source>
</reference>
<comment type="caution">
    <text evidence="1">The sequence shown here is derived from an EMBL/GenBank/DDBJ whole genome shotgun (WGS) entry which is preliminary data.</text>
</comment>